<dbReference type="InterPro" id="IPR013598">
    <property type="entry name" value="Exportin-1/Importin-b-like"/>
</dbReference>
<dbReference type="Pfam" id="PF03810">
    <property type="entry name" value="IBN_N"/>
    <property type="match status" value="1"/>
</dbReference>
<sequence length="822" mass="92857">MNLPPEIETVYEAIYSMHQKSNPTEQNRASLWLQELQKTVYAWKISDRILQEKKDLDSCFFAAQTMRAKIQYDFHELPVEAHASLRDSLIGHISQIDEHTNPAIVIQKPVIDLINRFGGNKSSLWPLLELIKFLPEETNTLSLGANRRDQVLADLSSCADIVSEFLKMSLKSTTSTENIQIPIRIIKCLTSWIAVHAVPLEAIPNSDIIAYAFQVLGNHTSNDQLHEAAADCVCSILQSLQLNNNHSDIDNYLHHHHQNHQTPESAEIQRLQLCLFTSVIALEQPYHLLVAEEETGQLMNYCRIFTEFAETFLITIITGSTSGQQHYAIKILDLVLMCVGHHDYEVAQITFNLWYQLSEELYQRNSEELNNVFKPYIDSSHCFREMFARINGAHRDGIPVPAPTWDSVEATLFIMQAVAKNILPEEDQVVPEVVEAILNVHENTHIAVKHTSILLLGELCEWINSHAHSLEPILNFLLVCLSQNGLASVASGALHSICTACPEHMATHFPGLLEIARCLDGYPISNEAAIGLLKGVSIILARLQREEITRAMKDLCWFQARPLCELLEINGLPVTLSDTQPHPCRDVVTEIWPVLSKVFNKYAADSRIMERCCRCVRHAVRCIRKNAVHLLEDIVKLIVGLYATHQHSCFLYLGSILVDEYSTDHECAAGLVQMLEAFIGPTFTLLQEPNGLKNHPDTVDDLFRLCSRFMQRAPIAFLHSASKNSIMNCAISACSLDHKDANASVMKFLYEFLHCSRNNDDRSDFTIRRSLVQSVLTEKGQTLVTNLLHAAVFSLRTYMLQETVDVIIELTLIDQTVRLFAD</sequence>
<evidence type="ECO:0000259" key="1">
    <source>
        <dbReference type="SMART" id="SM00913"/>
    </source>
</evidence>
<dbReference type="OrthoDB" id="435593at2759"/>
<dbReference type="PANTHER" id="PTHR12363:SF42">
    <property type="entry name" value="TRANSPORTIN-3"/>
    <property type="match status" value="1"/>
</dbReference>
<dbReference type="SMART" id="SM00913">
    <property type="entry name" value="IBN_N"/>
    <property type="match status" value="1"/>
</dbReference>
<dbReference type="InterPro" id="IPR058537">
    <property type="entry name" value="TPR_TNPO3_IPO13_4th"/>
</dbReference>
<evidence type="ECO:0000313" key="3">
    <source>
        <dbReference type="Proteomes" id="UP000729913"/>
    </source>
</evidence>
<dbReference type="Proteomes" id="UP000729913">
    <property type="component" value="Unassembled WGS sequence"/>
</dbReference>
<dbReference type="EMBL" id="JAAOIC020000064">
    <property type="protein sequence ID" value="KAG8035140.1"/>
    <property type="molecule type" value="Genomic_DNA"/>
</dbReference>
<dbReference type="InterPro" id="IPR057942">
    <property type="entry name" value="TPR_TNPO3_IPO13_3rd"/>
</dbReference>
<comment type="caution">
    <text evidence="2">The sequence shown here is derived from an EMBL/GenBank/DDBJ whole genome shotgun (WGS) entry which is preliminary data.</text>
</comment>
<dbReference type="Pfam" id="PF24140">
    <property type="entry name" value="TPR_TNPO3_IPO13_3rd"/>
    <property type="match status" value="1"/>
</dbReference>
<keyword evidence="3" id="KW-1185">Reference proteome</keyword>
<dbReference type="InterPro" id="IPR001494">
    <property type="entry name" value="Importin-beta_N"/>
</dbReference>
<evidence type="ECO:0000313" key="2">
    <source>
        <dbReference type="EMBL" id="KAG8035140.1"/>
    </source>
</evidence>
<accession>A0A8J5QVU0</accession>
<dbReference type="InterPro" id="IPR057941">
    <property type="entry name" value="TPR_TNPO3_IPO13_2nd"/>
</dbReference>
<dbReference type="InterPro" id="IPR051345">
    <property type="entry name" value="Importin_beta-like_NTR"/>
</dbReference>
<dbReference type="Pfam" id="PF08389">
    <property type="entry name" value="Xpo1"/>
    <property type="match status" value="1"/>
</dbReference>
<name>A0A8J5QVU0_9HYME</name>
<feature type="domain" description="Importin N-terminal" evidence="1">
    <location>
        <begin position="29"/>
        <end position="95"/>
    </location>
</feature>
<dbReference type="Pfam" id="PF24139">
    <property type="entry name" value="TPR_TNPO3_IPO13_4th"/>
    <property type="match status" value="1"/>
</dbReference>
<reference evidence="2" key="2">
    <citation type="submission" date="2021-04" db="EMBL/GenBank/DDBJ databases">
        <title>Genome-wide patterns of bracovirus chromosomal integration into multiple host tissues during parasitism.</title>
        <authorList>
            <person name="Chebbi M.A.C."/>
        </authorList>
    </citation>
    <scope>NUCLEOTIDE SEQUENCE</scope>
    <source>
        <tissue evidence="2">Whole body</tissue>
    </source>
</reference>
<dbReference type="PANTHER" id="PTHR12363">
    <property type="entry name" value="TRANSPORTIN 3 AND IMPORTIN 13"/>
    <property type="match status" value="1"/>
</dbReference>
<dbReference type="GO" id="GO:0005737">
    <property type="term" value="C:cytoplasm"/>
    <property type="evidence" value="ECO:0007669"/>
    <property type="project" value="TreeGrafter"/>
</dbReference>
<protein>
    <recommendedName>
        <fullName evidence="1">Importin N-terminal domain-containing protein</fullName>
    </recommendedName>
</protein>
<dbReference type="GO" id="GO:0031267">
    <property type="term" value="F:small GTPase binding"/>
    <property type="evidence" value="ECO:0007669"/>
    <property type="project" value="InterPro"/>
</dbReference>
<proteinExistence type="predicted"/>
<organism evidence="2 3">
    <name type="scientific">Cotesia typhae</name>
    <dbReference type="NCBI Taxonomy" id="2053667"/>
    <lineage>
        <taxon>Eukaryota</taxon>
        <taxon>Metazoa</taxon>
        <taxon>Ecdysozoa</taxon>
        <taxon>Arthropoda</taxon>
        <taxon>Hexapoda</taxon>
        <taxon>Insecta</taxon>
        <taxon>Pterygota</taxon>
        <taxon>Neoptera</taxon>
        <taxon>Endopterygota</taxon>
        <taxon>Hymenoptera</taxon>
        <taxon>Apocrita</taxon>
        <taxon>Ichneumonoidea</taxon>
        <taxon>Braconidae</taxon>
        <taxon>Microgastrinae</taxon>
        <taxon>Cotesia</taxon>
    </lineage>
</organism>
<reference evidence="2" key="1">
    <citation type="submission" date="2020-03" db="EMBL/GenBank/DDBJ databases">
        <authorList>
            <person name="Chebbi M.A."/>
            <person name="Drezen J.M."/>
        </authorList>
    </citation>
    <scope>NUCLEOTIDE SEQUENCE</scope>
    <source>
        <tissue evidence="2">Whole body</tissue>
    </source>
</reference>
<gene>
    <name evidence="2" type="ORF">G9C98_001630</name>
</gene>
<dbReference type="Pfam" id="PF24138">
    <property type="entry name" value="TPR_TNPO3_IPO13_2nd"/>
    <property type="match status" value="1"/>
</dbReference>
<dbReference type="GO" id="GO:0006606">
    <property type="term" value="P:protein import into nucleus"/>
    <property type="evidence" value="ECO:0007669"/>
    <property type="project" value="TreeGrafter"/>
</dbReference>
<dbReference type="AlphaFoldDB" id="A0A8J5QVU0"/>